<dbReference type="EMBL" id="FRCT01000022">
    <property type="protein sequence ID" value="SHM90242.1"/>
    <property type="molecule type" value="Genomic_DNA"/>
</dbReference>
<dbReference type="Pfam" id="PF18406">
    <property type="entry name" value="DUF1281_C"/>
    <property type="match status" value="1"/>
</dbReference>
<dbReference type="AlphaFoldDB" id="A0A1M7MHE5"/>
<dbReference type="InterPro" id="IPR041329">
    <property type="entry name" value="YubB_C"/>
</dbReference>
<organism evidence="2 3">
    <name type="scientific">Ruminococcus flavefaciens</name>
    <dbReference type="NCBI Taxonomy" id="1265"/>
    <lineage>
        <taxon>Bacteria</taxon>
        <taxon>Bacillati</taxon>
        <taxon>Bacillota</taxon>
        <taxon>Clostridia</taxon>
        <taxon>Eubacteriales</taxon>
        <taxon>Oscillospiraceae</taxon>
        <taxon>Ruminococcus</taxon>
    </lineage>
</organism>
<dbReference type="OrthoDB" id="7992117at2"/>
<dbReference type="RefSeq" id="WP_072952439.1">
    <property type="nucleotide sequence ID" value="NZ_FRCT01000022.1"/>
</dbReference>
<evidence type="ECO:0000313" key="3">
    <source>
        <dbReference type="Proteomes" id="UP000184394"/>
    </source>
</evidence>
<evidence type="ECO:0000259" key="1">
    <source>
        <dbReference type="Pfam" id="PF18406"/>
    </source>
</evidence>
<protein>
    <recommendedName>
        <fullName evidence="1">YubB ferredoxin-like domain-containing protein</fullName>
    </recommendedName>
</protein>
<evidence type="ECO:0000313" key="2">
    <source>
        <dbReference type="EMBL" id="SHM90242.1"/>
    </source>
</evidence>
<dbReference type="Proteomes" id="UP000184394">
    <property type="component" value="Unassembled WGS sequence"/>
</dbReference>
<gene>
    <name evidence="2" type="ORF">SAMN04487860_12254</name>
</gene>
<proteinExistence type="predicted"/>
<name>A0A1M7MHE5_RUMFL</name>
<reference evidence="2 3" key="1">
    <citation type="submission" date="2016-11" db="EMBL/GenBank/DDBJ databases">
        <authorList>
            <person name="Jaros S."/>
            <person name="Januszkiewicz K."/>
            <person name="Wedrychowicz H."/>
        </authorList>
    </citation>
    <scope>NUCLEOTIDE SEQUENCE [LARGE SCALE GENOMIC DNA]</scope>
    <source>
        <strain evidence="2 3">Y1</strain>
    </source>
</reference>
<dbReference type="Gene3D" id="3.30.70.1270">
    <property type="entry name" value="Api92-like domains"/>
    <property type="match status" value="1"/>
</dbReference>
<feature type="domain" description="YubB ferredoxin-like" evidence="1">
    <location>
        <begin position="77"/>
        <end position="163"/>
    </location>
</feature>
<accession>A0A1M7MHE5</accession>
<sequence>MPNHVTNVVSFSGDKSRISAMLKEIQNDEHGIGSVDFEKILPMPDTVYNGSLGIRERELYGENNWYDWRIGNWGTKWNSYGYTENTTFQGGKIIFLTAWSAPHPILQKLSEMYPDVKMEHEWADEDIGMNCGRYVYYDGERVEEYFPESQKECLEFAAKVMDVSLEEDYALYLNASETGYVNIEYDDEYELVEIEDLPALFTNERMLHR</sequence>